<gene>
    <name evidence="2" type="ORF">GPM918_LOCUS44642</name>
    <name evidence="3" type="ORF">SRO942_LOCUS46586</name>
</gene>
<comment type="caution">
    <text evidence="2">The sequence shown here is derived from an EMBL/GenBank/DDBJ whole genome shotgun (WGS) entry which is preliminary data.</text>
</comment>
<evidence type="ECO:0000313" key="3">
    <source>
        <dbReference type="EMBL" id="CAF4540917.1"/>
    </source>
</evidence>
<keyword evidence="4" id="KW-1185">Reference proteome</keyword>
<protein>
    <submittedName>
        <fullName evidence="2">Uncharacterized protein</fullName>
    </submittedName>
</protein>
<proteinExistence type="predicted"/>
<dbReference type="AlphaFoldDB" id="A0A816DK98"/>
<name>A0A816DK98_9BILA</name>
<feature type="non-terminal residue" evidence="2">
    <location>
        <position position="104"/>
    </location>
</feature>
<feature type="region of interest" description="Disordered" evidence="1">
    <location>
        <begin position="65"/>
        <end position="84"/>
    </location>
</feature>
<dbReference type="Proteomes" id="UP000681722">
    <property type="component" value="Unassembled WGS sequence"/>
</dbReference>
<dbReference type="EMBL" id="CAJNOQ010045279">
    <property type="protein sequence ID" value="CAF1635791.1"/>
    <property type="molecule type" value="Genomic_DNA"/>
</dbReference>
<evidence type="ECO:0000313" key="2">
    <source>
        <dbReference type="EMBL" id="CAF1635791.1"/>
    </source>
</evidence>
<evidence type="ECO:0000256" key="1">
    <source>
        <dbReference type="SAM" id="MobiDB-lite"/>
    </source>
</evidence>
<sequence>MPVFAGLSNTHWKAIAIAIADDGDDNNRGEFEAAKQAFLNIKLDKPAEDAAAAIQSKWGTQFGKEATVGSKDDQGTLMSLPRYPKMTEKEVHNATVDLIEKPSI</sequence>
<organism evidence="2 4">
    <name type="scientific">Didymodactylos carnosus</name>
    <dbReference type="NCBI Taxonomy" id="1234261"/>
    <lineage>
        <taxon>Eukaryota</taxon>
        <taxon>Metazoa</taxon>
        <taxon>Spiralia</taxon>
        <taxon>Gnathifera</taxon>
        <taxon>Rotifera</taxon>
        <taxon>Eurotatoria</taxon>
        <taxon>Bdelloidea</taxon>
        <taxon>Philodinida</taxon>
        <taxon>Philodinidae</taxon>
        <taxon>Didymodactylos</taxon>
    </lineage>
</organism>
<accession>A0A816DK98</accession>
<dbReference type="Proteomes" id="UP000663829">
    <property type="component" value="Unassembled WGS sequence"/>
</dbReference>
<dbReference type="EMBL" id="CAJOBC010113572">
    <property type="protein sequence ID" value="CAF4540917.1"/>
    <property type="molecule type" value="Genomic_DNA"/>
</dbReference>
<evidence type="ECO:0000313" key="4">
    <source>
        <dbReference type="Proteomes" id="UP000663829"/>
    </source>
</evidence>
<reference evidence="2" key="1">
    <citation type="submission" date="2021-02" db="EMBL/GenBank/DDBJ databases">
        <authorList>
            <person name="Nowell W R."/>
        </authorList>
    </citation>
    <scope>NUCLEOTIDE SEQUENCE</scope>
</reference>